<feature type="region of interest" description="Disordered" evidence="1">
    <location>
        <begin position="1053"/>
        <end position="1085"/>
    </location>
</feature>
<feature type="region of interest" description="Disordered" evidence="1">
    <location>
        <begin position="661"/>
        <end position="687"/>
    </location>
</feature>
<evidence type="ECO:0000256" key="1">
    <source>
        <dbReference type="SAM" id="MobiDB-lite"/>
    </source>
</evidence>
<feature type="compositionally biased region" description="Gly residues" evidence="1">
    <location>
        <begin position="13"/>
        <end position="22"/>
    </location>
</feature>
<feature type="region of interest" description="Disordered" evidence="1">
    <location>
        <begin position="293"/>
        <end position="398"/>
    </location>
</feature>
<feature type="compositionally biased region" description="Polar residues" evidence="1">
    <location>
        <begin position="1058"/>
        <end position="1074"/>
    </location>
</feature>
<feature type="compositionally biased region" description="Polar residues" evidence="1">
    <location>
        <begin position="340"/>
        <end position="354"/>
    </location>
</feature>
<feature type="region of interest" description="Disordered" evidence="1">
    <location>
        <begin position="456"/>
        <end position="491"/>
    </location>
</feature>
<sequence>MAGLGWSDPWGAGAQGGGGGGEPAEATGEHSSGDAYAQSLWADPAFRRAWGSDPNFDEEYDAAYRATASVEPAVRSAEEVSTGPDFYGRYATPPRPVPEDLGGLYTYQQLSGGYRGPNARYGTPVTAIRHQTLLQQATGASSTPTKRNRKHAPAQPGTGITTGPQDERRDAYQQLTNQRLEQRLDNLPPFRFPSNESGEPSRSPRAMATSPSAASDRSRSSQSTVRAEMQPPLPTEAARPALTLANITDNDRDLLEAGILLPQDFGTTYAQLVEVGLLYPDAFILSVNAAGYDSEDDEEEEEEEIVPTGAQNGSANGTSSREIAAQAESLAANPGHSPLNRGTPSVVSEDSSNGGVALPPATLAITQPETGAERDGSPSRLSVASGRSGASENDEYFYPPAGARERWLAEQAQRMQLAQQAQQAIPAPPQVEMTQIVPHQHLTPVEDILREQQSNIPHEQQPNDSPERQSIHSGQETLSESSESIGTASTRVSSISSMDHIHLAALPTYILPNVSTNYAMGTPPNSKSQIPTPTRATALPPRIFKLPYKVVTLRHMGTGELKSDFYLLKARMDNIAFRSAANQFNMLQPTTMTHLPSFLGPAMITNWYNNMQNPAKQRLTADDLKLRLYELAEHMAARDSEPDLQESGKYDSAEQDVPLMTDLSPEPAQQPLPQAADEHVTPPHSNPPVWFPQHGAYTAPFAHGQGYTASNSSTPIFAANLQTQSAPGVMQPLHQDSPFKSKWIQPDSADDIFTASPNISMPPPQIANMYLARSIHQVNYTDHLSACFGEIEFAVRNIPGITDILFRSKNGDTGAQAFISTAQRYLINGKEAFVILEEPTETYLLVTGIVNRLLSDKVFISGIITEFPCMYQQEYLRRYNADCEAQTNEHGDDYSMRHFFAMQRAELAYTITQMHGFGYFVEYYVARVVDEICQEMHIIIPQFYLLAFKVNIKRPVTEAIRIAISMLSDPRYFEIWFPRTGCNWDNNYMTHRNPELVGQVLGNDKSPYAVRCTARPIVKVTNYASEEPVPEVIHRAEVLVSDQKNKYRVQLTLEEASSPPSHRPNQGPSPNSRPSLEPSRTFGHY</sequence>
<protein>
    <submittedName>
        <fullName evidence="2">Uncharacterized protein</fullName>
    </submittedName>
</protein>
<dbReference type="AlphaFoldDB" id="A0A6A6Q0V0"/>
<dbReference type="GeneID" id="54477815"/>
<dbReference type="OrthoDB" id="3839775at2759"/>
<feature type="region of interest" description="Disordered" evidence="1">
    <location>
        <begin position="1"/>
        <end position="36"/>
    </location>
</feature>
<dbReference type="RefSeq" id="XP_033592220.1">
    <property type="nucleotide sequence ID" value="XM_033736813.1"/>
</dbReference>
<feature type="compositionally biased region" description="Polar residues" evidence="1">
    <location>
        <begin position="471"/>
        <end position="491"/>
    </location>
</feature>
<dbReference type="EMBL" id="MU001633">
    <property type="protein sequence ID" value="KAF2485651.1"/>
    <property type="molecule type" value="Genomic_DNA"/>
</dbReference>
<feature type="compositionally biased region" description="Low complexity" evidence="1">
    <location>
        <begin position="210"/>
        <end position="223"/>
    </location>
</feature>
<feature type="compositionally biased region" description="Polar residues" evidence="1">
    <location>
        <begin position="136"/>
        <end position="145"/>
    </location>
</feature>
<feature type="region of interest" description="Disordered" evidence="1">
    <location>
        <begin position="71"/>
        <end position="94"/>
    </location>
</feature>
<organism evidence="2 3">
    <name type="scientific">Neohortaea acidophila</name>
    <dbReference type="NCBI Taxonomy" id="245834"/>
    <lineage>
        <taxon>Eukaryota</taxon>
        <taxon>Fungi</taxon>
        <taxon>Dikarya</taxon>
        <taxon>Ascomycota</taxon>
        <taxon>Pezizomycotina</taxon>
        <taxon>Dothideomycetes</taxon>
        <taxon>Dothideomycetidae</taxon>
        <taxon>Mycosphaerellales</taxon>
        <taxon>Teratosphaeriaceae</taxon>
        <taxon>Neohortaea</taxon>
    </lineage>
</organism>
<gene>
    <name evidence="2" type="ORF">BDY17DRAFT_322479</name>
</gene>
<proteinExistence type="predicted"/>
<accession>A0A6A6Q0V0</accession>
<dbReference type="Proteomes" id="UP000799767">
    <property type="component" value="Unassembled WGS sequence"/>
</dbReference>
<feature type="compositionally biased region" description="Polar residues" evidence="1">
    <location>
        <begin position="309"/>
        <end position="321"/>
    </location>
</feature>
<keyword evidence="3" id="KW-1185">Reference proteome</keyword>
<reference evidence="2" key="1">
    <citation type="journal article" date="2020" name="Stud. Mycol.">
        <title>101 Dothideomycetes genomes: a test case for predicting lifestyles and emergence of pathogens.</title>
        <authorList>
            <person name="Haridas S."/>
            <person name="Albert R."/>
            <person name="Binder M."/>
            <person name="Bloem J."/>
            <person name="Labutti K."/>
            <person name="Salamov A."/>
            <person name="Andreopoulos B."/>
            <person name="Baker S."/>
            <person name="Barry K."/>
            <person name="Bills G."/>
            <person name="Bluhm B."/>
            <person name="Cannon C."/>
            <person name="Castanera R."/>
            <person name="Culley D."/>
            <person name="Daum C."/>
            <person name="Ezra D."/>
            <person name="Gonzalez J."/>
            <person name="Henrissat B."/>
            <person name="Kuo A."/>
            <person name="Liang C."/>
            <person name="Lipzen A."/>
            <person name="Lutzoni F."/>
            <person name="Magnuson J."/>
            <person name="Mondo S."/>
            <person name="Nolan M."/>
            <person name="Ohm R."/>
            <person name="Pangilinan J."/>
            <person name="Park H.-J."/>
            <person name="Ramirez L."/>
            <person name="Alfaro M."/>
            <person name="Sun H."/>
            <person name="Tritt A."/>
            <person name="Yoshinaga Y."/>
            <person name="Zwiers L.-H."/>
            <person name="Turgeon B."/>
            <person name="Goodwin S."/>
            <person name="Spatafora J."/>
            <person name="Crous P."/>
            <person name="Grigoriev I."/>
        </authorList>
    </citation>
    <scope>NUCLEOTIDE SEQUENCE</scope>
    <source>
        <strain evidence="2">CBS 113389</strain>
    </source>
</reference>
<name>A0A6A6Q0V0_9PEZI</name>
<feature type="region of interest" description="Disordered" evidence="1">
    <location>
        <begin position="136"/>
        <end position="167"/>
    </location>
</feature>
<feature type="compositionally biased region" description="Acidic residues" evidence="1">
    <location>
        <begin position="293"/>
        <end position="305"/>
    </location>
</feature>
<feature type="region of interest" description="Disordered" evidence="1">
    <location>
        <begin position="180"/>
        <end position="241"/>
    </location>
</feature>
<evidence type="ECO:0000313" key="2">
    <source>
        <dbReference type="EMBL" id="KAF2485651.1"/>
    </source>
</evidence>
<evidence type="ECO:0000313" key="3">
    <source>
        <dbReference type="Proteomes" id="UP000799767"/>
    </source>
</evidence>